<keyword evidence="1" id="KW-0130">Cell adhesion</keyword>
<dbReference type="InterPro" id="IPR001478">
    <property type="entry name" value="PDZ"/>
</dbReference>
<feature type="compositionally biased region" description="Basic and acidic residues" evidence="2">
    <location>
        <begin position="1326"/>
        <end position="1335"/>
    </location>
</feature>
<dbReference type="GO" id="GO:0005912">
    <property type="term" value="C:adherens junction"/>
    <property type="evidence" value="ECO:0007669"/>
    <property type="project" value="TreeGrafter"/>
</dbReference>
<feature type="region of interest" description="Disordered" evidence="2">
    <location>
        <begin position="1045"/>
        <end position="1335"/>
    </location>
</feature>
<dbReference type="EMBL" id="CAJPEX010000338">
    <property type="protein sequence ID" value="CAG0915142.1"/>
    <property type="molecule type" value="Genomic_DNA"/>
</dbReference>
<feature type="compositionally biased region" description="Polar residues" evidence="2">
    <location>
        <begin position="169"/>
        <end position="178"/>
    </location>
</feature>
<dbReference type="SUPFAM" id="SSF49879">
    <property type="entry name" value="SMAD/FHA domain"/>
    <property type="match status" value="1"/>
</dbReference>
<feature type="region of interest" description="Disordered" evidence="2">
    <location>
        <begin position="1378"/>
        <end position="1417"/>
    </location>
</feature>
<dbReference type="SMART" id="SM01132">
    <property type="entry name" value="DIL"/>
    <property type="match status" value="1"/>
</dbReference>
<dbReference type="SUPFAM" id="SSF54236">
    <property type="entry name" value="Ubiquitin-like"/>
    <property type="match status" value="2"/>
</dbReference>
<organism evidence="6">
    <name type="scientific">Notodromas monacha</name>
    <dbReference type="NCBI Taxonomy" id="399045"/>
    <lineage>
        <taxon>Eukaryota</taxon>
        <taxon>Metazoa</taxon>
        <taxon>Ecdysozoa</taxon>
        <taxon>Arthropoda</taxon>
        <taxon>Crustacea</taxon>
        <taxon>Oligostraca</taxon>
        <taxon>Ostracoda</taxon>
        <taxon>Podocopa</taxon>
        <taxon>Podocopida</taxon>
        <taxon>Cypridocopina</taxon>
        <taxon>Cypridoidea</taxon>
        <taxon>Cyprididae</taxon>
        <taxon>Notodromas</taxon>
    </lineage>
</organism>
<dbReference type="InterPro" id="IPR029071">
    <property type="entry name" value="Ubiquitin-like_domsf"/>
</dbReference>
<dbReference type="CDD" id="cd22711">
    <property type="entry name" value="FHA_AFDN"/>
    <property type="match status" value="1"/>
</dbReference>
<feature type="compositionally biased region" description="Acidic residues" evidence="2">
    <location>
        <begin position="1392"/>
        <end position="1409"/>
    </location>
</feature>
<dbReference type="InterPro" id="IPR008984">
    <property type="entry name" value="SMAD_FHA_dom_sf"/>
</dbReference>
<dbReference type="PANTHER" id="PTHR10398:SF2">
    <property type="entry name" value="AFADIN"/>
    <property type="match status" value="1"/>
</dbReference>
<dbReference type="Proteomes" id="UP000678499">
    <property type="component" value="Unassembled WGS sequence"/>
</dbReference>
<dbReference type="Pfam" id="PF00595">
    <property type="entry name" value="PDZ"/>
    <property type="match status" value="1"/>
</dbReference>
<name>A0A7R9GBM2_9CRUS</name>
<feature type="compositionally biased region" description="Basic and acidic residues" evidence="2">
    <location>
        <begin position="1052"/>
        <end position="1061"/>
    </location>
</feature>
<feature type="compositionally biased region" description="Basic residues" evidence="2">
    <location>
        <begin position="145"/>
        <end position="166"/>
    </location>
</feature>
<feature type="compositionally biased region" description="Polar residues" evidence="2">
    <location>
        <begin position="1224"/>
        <end position="1235"/>
    </location>
</feature>
<dbReference type="PROSITE" id="PS50106">
    <property type="entry name" value="PDZ"/>
    <property type="match status" value="1"/>
</dbReference>
<accession>A0A7R9GBM2</accession>
<dbReference type="InterPro" id="IPR036034">
    <property type="entry name" value="PDZ_sf"/>
</dbReference>
<dbReference type="SMART" id="SM00228">
    <property type="entry name" value="PDZ"/>
    <property type="match status" value="1"/>
</dbReference>
<reference evidence="6" key="1">
    <citation type="submission" date="2020-11" db="EMBL/GenBank/DDBJ databases">
        <authorList>
            <person name="Tran Van P."/>
        </authorList>
    </citation>
    <scope>NUCLEOTIDE SEQUENCE</scope>
</reference>
<dbReference type="GO" id="GO:0007155">
    <property type="term" value="P:cell adhesion"/>
    <property type="evidence" value="ECO:0007669"/>
    <property type="project" value="UniProtKB-KW"/>
</dbReference>
<evidence type="ECO:0008006" key="8">
    <source>
        <dbReference type="Google" id="ProtNLM"/>
    </source>
</evidence>
<feature type="region of interest" description="Disordered" evidence="2">
    <location>
        <begin position="1498"/>
        <end position="1538"/>
    </location>
</feature>
<evidence type="ECO:0000313" key="6">
    <source>
        <dbReference type="EMBL" id="CAD7274990.1"/>
    </source>
</evidence>
<sequence length="1642" mass="182526">MDRYQEREELRHIVQQWNANRLDLFALSDPNEDLEFHGVMRFYYLDDGSKVATKCIRVSSTATTNAVIETLIEKFRPDMRMLSSPDYSLFEIHETGSERKMSLDEKPLLVQLNWHKDDREGRFLLRRFDDKSNAVPSPMAESSFKRKLSKREKKQLKKQEKLRRMKSGSGATPEQPSNVAEKLYSELPETSFTRSISNPEAVMRRRRQQKLEKKLQQFRSRDGGPDTGGTLKIYGESLCRDVPYKTLLLSVKDSAATVVKEMLDKYGLDNEEAFNYCLIQVVTPGSAEGNNGRISATREYVLDDDDCPLAILMMQQSGSITFHVRKRPADYQPRKRKKKKEPSLNESQTTLVPPGTPSSLPMFLEINPDGSEMRSGSPTRYFLQLNVTEVGSAAPDANHGGQCLQIFGPSIQPRHCVIAHMEGIVTVTPCSRDAETYVNGQRIYDTTLLQHGAVVRFGRVHTFRFLDQPASRPVSYVEQRGILGPMPVGTPTDNLSILSKRDSRVFRTEPILPASLEVGEATEDGFFNAVIRNLDPNLVHFKLAPTYVLYLAARYRASKHFREELTPPERAIKLTHTLTKVARMIELTAQSSKNDPGALAFWMANASELLHFLKCDRHVSAYSLDAQDILAECVQVAFRNLVGGLTRDLDMVMSDLLGGAGTRRVVECLSAGMATLRRCRVNAALTIQLFSHLFHFVNRWIFNRIVGVTVCEQGNLCSTQWGQAIAERLSDLETWAEKQGLDLAADCHLARITQAAHLLQAPKWTPEDIAMISSACFKLNSMQLRVLLEKFTPSRNEPEIPRELVDSVVRVAENTADELLKADGRVVRLEEDEELGLAFMLPEDGYSCDVVRGFPQGLSEFLAGLQRAGSCRLVAQPASPGLWTIYMNPPSTTPPVQYSAPRPTSRAANVPQQQPPPQQQQQPLVPQQQQQQSPQLPAVVTIRLQKSNSGMGLSIVAAKGVGQDRLGIYIKSVVKGGAADQDGRLQAGDQLLQVDGHSLVGITQEKAAEIMMKTGATVVLSVAKQGAFFHGLATLLSQPSPAITRAGAQETMPRHTSERDIPGSVASTLGPGNVPPSQHAYSQSYLATSSVQQRRPMPPQASGINPGSAVYPGQRLPASKSVPALHSHDEAPPQRQMATTPVPPHQMHHQLQPGSQQTQQQQQHNHHHHHQQQSSQPYPHQQQHPLHHHHQKPEMQTHHGYQHRSTQNLASPSVAAGAFATPPGTYTSTLPSRGHLQQHSRGAKFQEMSEEVRRREVRGMTAVGGGRAGGGATPRTELHNGQLPTSGGGGGGTSSTLRHDRSGSVPISSQTQLSQHISKIVSPKSPWEREAEEKEAERRAEAARLWRDEQIALLELLPSLNQRQEDQLKALRLEREFQRRAEEESRRRATIDEDEHEDDDDDDDEEQLEDRDAAKDLRAEISRSRDRFLNDTVGSTAHEEATRQIASLSFTEQNNNNILRASNPSLTSLSRQEKLEEMRRKAAQLEAAQQVEQRIIREAQRRQQEEVVSGSGGRRTPRGDVPPPLPSSSPPAEPGMRRLDNLIRSNGMENGLTDSNANLNYTPTHPETFLSEATELLAQTSPFDTSAGAGNTPGVIGAQEVYRDPRQRRLAEKASADTTAALPNPEKLTFREKMKMFAVEGT</sequence>
<gene>
    <name evidence="6" type="ORF">NMOB1V02_LOCUS2800</name>
</gene>
<dbReference type="InterPro" id="IPR037977">
    <property type="entry name" value="CBD_Afadin"/>
</dbReference>
<dbReference type="CDD" id="cd15471">
    <property type="entry name" value="Myo5p-like_CBD_afadin"/>
    <property type="match status" value="1"/>
</dbReference>
<dbReference type="Gene3D" id="3.10.20.90">
    <property type="entry name" value="Phosphatidylinositol 3-kinase Catalytic Subunit, Chain A, domain 1"/>
    <property type="match status" value="2"/>
</dbReference>
<dbReference type="Pfam" id="PF00498">
    <property type="entry name" value="FHA"/>
    <property type="match status" value="1"/>
</dbReference>
<dbReference type="FunFam" id="2.30.42.10:FF:000032">
    <property type="entry name" value="Afadin isoform A"/>
    <property type="match status" value="1"/>
</dbReference>
<proteinExistence type="predicted"/>
<feature type="region of interest" description="Disordered" evidence="2">
    <location>
        <begin position="135"/>
        <end position="179"/>
    </location>
</feature>
<dbReference type="SMART" id="SM00314">
    <property type="entry name" value="RA"/>
    <property type="match status" value="2"/>
</dbReference>
<dbReference type="Gene3D" id="2.60.200.20">
    <property type="match status" value="1"/>
</dbReference>
<feature type="compositionally biased region" description="Polar residues" evidence="2">
    <location>
        <begin position="1075"/>
        <end position="1093"/>
    </location>
</feature>
<evidence type="ECO:0000259" key="5">
    <source>
        <dbReference type="PROSITE" id="PS51126"/>
    </source>
</evidence>
<feature type="domain" description="Ras-associating" evidence="4">
    <location>
        <begin position="227"/>
        <end position="329"/>
    </location>
</feature>
<dbReference type="PROSITE" id="PS51126">
    <property type="entry name" value="DILUTE"/>
    <property type="match status" value="1"/>
</dbReference>
<dbReference type="Gene3D" id="2.30.42.10">
    <property type="match status" value="1"/>
</dbReference>
<feature type="compositionally biased region" description="Basic and acidic residues" evidence="2">
    <location>
        <begin position="1601"/>
        <end position="1615"/>
    </location>
</feature>
<dbReference type="CDD" id="cd01782">
    <property type="entry name" value="RA1_Afadin"/>
    <property type="match status" value="1"/>
</dbReference>
<dbReference type="CDD" id="cd01781">
    <property type="entry name" value="RA2_Afadin"/>
    <property type="match status" value="1"/>
</dbReference>
<feature type="domain" description="PDZ" evidence="3">
    <location>
        <begin position="941"/>
        <end position="1026"/>
    </location>
</feature>
<dbReference type="SMART" id="SM00240">
    <property type="entry name" value="FHA"/>
    <property type="match status" value="1"/>
</dbReference>
<dbReference type="GO" id="GO:0050839">
    <property type="term" value="F:cell adhesion molecule binding"/>
    <property type="evidence" value="ECO:0007669"/>
    <property type="project" value="TreeGrafter"/>
</dbReference>
<dbReference type="InterPro" id="IPR028842">
    <property type="entry name" value="Afadin"/>
</dbReference>
<feature type="region of interest" description="Disordered" evidence="2">
    <location>
        <begin position="1546"/>
        <end position="1565"/>
    </location>
</feature>
<feature type="compositionally biased region" description="Low complexity" evidence="2">
    <location>
        <begin position="919"/>
        <end position="932"/>
    </location>
</feature>
<feature type="region of interest" description="Disordered" evidence="2">
    <location>
        <begin position="324"/>
        <end position="360"/>
    </location>
</feature>
<dbReference type="SUPFAM" id="SSF50156">
    <property type="entry name" value="PDZ domain-like"/>
    <property type="match status" value="1"/>
</dbReference>
<dbReference type="InterPro" id="IPR000159">
    <property type="entry name" value="RA_dom"/>
</dbReference>
<dbReference type="Pfam" id="PF00788">
    <property type="entry name" value="RA"/>
    <property type="match status" value="2"/>
</dbReference>
<dbReference type="InterPro" id="IPR002710">
    <property type="entry name" value="Dilute_dom"/>
</dbReference>
<dbReference type="Pfam" id="PF01843">
    <property type="entry name" value="DIL"/>
    <property type="match status" value="1"/>
</dbReference>
<evidence type="ECO:0000259" key="3">
    <source>
        <dbReference type="PROSITE" id="PS50106"/>
    </source>
</evidence>
<feature type="region of interest" description="Disordered" evidence="2">
    <location>
        <begin position="893"/>
        <end position="932"/>
    </location>
</feature>
<keyword evidence="7" id="KW-1185">Reference proteome</keyword>
<dbReference type="EMBL" id="OA882375">
    <property type="protein sequence ID" value="CAD7274990.1"/>
    <property type="molecule type" value="Genomic_DNA"/>
</dbReference>
<evidence type="ECO:0000256" key="2">
    <source>
        <dbReference type="SAM" id="MobiDB-lite"/>
    </source>
</evidence>
<feature type="domain" description="Dilute" evidence="5">
    <location>
        <begin position="575"/>
        <end position="814"/>
    </location>
</feature>
<feature type="compositionally biased region" description="Low complexity" evidence="2">
    <location>
        <begin position="1172"/>
        <end position="1184"/>
    </location>
</feature>
<feature type="compositionally biased region" description="Low complexity" evidence="2">
    <location>
        <begin position="1149"/>
        <end position="1163"/>
    </location>
</feature>
<feature type="compositionally biased region" description="Polar residues" evidence="2">
    <location>
        <begin position="1305"/>
        <end position="1317"/>
    </location>
</feature>
<dbReference type="InterPro" id="IPR000253">
    <property type="entry name" value="FHA_dom"/>
</dbReference>
<evidence type="ECO:0000313" key="7">
    <source>
        <dbReference type="Proteomes" id="UP000678499"/>
    </source>
</evidence>
<evidence type="ECO:0000259" key="4">
    <source>
        <dbReference type="PROSITE" id="PS50200"/>
    </source>
</evidence>
<dbReference type="GO" id="GO:0007165">
    <property type="term" value="P:signal transduction"/>
    <property type="evidence" value="ECO:0007669"/>
    <property type="project" value="InterPro"/>
</dbReference>
<dbReference type="PANTHER" id="PTHR10398">
    <property type="entry name" value="AFADIN"/>
    <property type="match status" value="1"/>
</dbReference>
<dbReference type="GO" id="GO:0032880">
    <property type="term" value="P:regulation of protein localization"/>
    <property type="evidence" value="ECO:0007669"/>
    <property type="project" value="TreeGrafter"/>
</dbReference>
<feature type="domain" description="Ras-associating" evidence="4">
    <location>
        <begin position="36"/>
        <end position="130"/>
    </location>
</feature>
<feature type="region of interest" description="Disordered" evidence="2">
    <location>
        <begin position="1582"/>
        <end position="1627"/>
    </location>
</feature>
<dbReference type="PROSITE" id="PS50200">
    <property type="entry name" value="RA"/>
    <property type="match status" value="2"/>
</dbReference>
<feature type="compositionally biased region" description="Pro residues" evidence="2">
    <location>
        <begin position="1520"/>
        <end position="1533"/>
    </location>
</feature>
<dbReference type="CDD" id="cd06789">
    <property type="entry name" value="PDZ_AFDN-like"/>
    <property type="match status" value="1"/>
</dbReference>
<dbReference type="OrthoDB" id="6260541at2759"/>
<protein>
    <recommendedName>
        <fullName evidence="8">Afadin</fullName>
    </recommendedName>
</protein>
<evidence type="ECO:0000256" key="1">
    <source>
        <dbReference type="ARBA" id="ARBA00022889"/>
    </source>
</evidence>
<feature type="compositionally biased region" description="Gly residues" evidence="2">
    <location>
        <begin position="1262"/>
        <end position="1272"/>
    </location>
</feature>
<feature type="compositionally biased region" description="Basic and acidic residues" evidence="2">
    <location>
        <begin position="1378"/>
        <end position="1391"/>
    </location>
</feature>